<dbReference type="InterPro" id="IPR036397">
    <property type="entry name" value="RNaseH_sf"/>
</dbReference>
<dbReference type="Gene3D" id="3.30.420.10">
    <property type="entry name" value="Ribonuclease H-like superfamily/Ribonuclease H"/>
    <property type="match status" value="1"/>
</dbReference>
<accession>A0ABC8SPV7</accession>
<organism evidence="2 3">
    <name type="scientific">Ilex paraguariensis</name>
    <name type="common">yerba mate</name>
    <dbReference type="NCBI Taxonomy" id="185542"/>
    <lineage>
        <taxon>Eukaryota</taxon>
        <taxon>Viridiplantae</taxon>
        <taxon>Streptophyta</taxon>
        <taxon>Embryophyta</taxon>
        <taxon>Tracheophyta</taxon>
        <taxon>Spermatophyta</taxon>
        <taxon>Magnoliopsida</taxon>
        <taxon>eudicotyledons</taxon>
        <taxon>Gunneridae</taxon>
        <taxon>Pentapetalae</taxon>
        <taxon>asterids</taxon>
        <taxon>campanulids</taxon>
        <taxon>Aquifoliales</taxon>
        <taxon>Aquifoliaceae</taxon>
        <taxon>Ilex</taxon>
    </lineage>
</organism>
<evidence type="ECO:0000313" key="3">
    <source>
        <dbReference type="Proteomes" id="UP001642360"/>
    </source>
</evidence>
<evidence type="ECO:0000313" key="2">
    <source>
        <dbReference type="EMBL" id="CAK9159017.1"/>
    </source>
</evidence>
<keyword evidence="3" id="KW-1185">Reference proteome</keyword>
<dbReference type="EMBL" id="CAUOFW020003281">
    <property type="protein sequence ID" value="CAK9159017.1"/>
    <property type="molecule type" value="Genomic_DNA"/>
</dbReference>
<proteinExistence type="predicted"/>
<evidence type="ECO:0008006" key="4">
    <source>
        <dbReference type="Google" id="ProtNLM"/>
    </source>
</evidence>
<gene>
    <name evidence="2" type="ORF">ILEXP_LOCUS27695</name>
</gene>
<name>A0ABC8SPV7_9AQUA</name>
<protein>
    <recommendedName>
        <fullName evidence="4">RNase H type-1 domain-containing protein</fullName>
    </recommendedName>
</protein>
<feature type="compositionally biased region" description="Polar residues" evidence="1">
    <location>
        <begin position="48"/>
        <end position="58"/>
    </location>
</feature>
<sequence length="147" mass="16914">MQDRDRKLRIFAGNEHPFSDRTIELAVMPPRQVRGMRPRVRRAMIRAQTKTKQQQEGTSDTRKGRKKEEKFQIDCDSLILVNMLLVKCSCAWPYLSSLSQIKELLRGVDFQIRQVYREANGVADGLANQAVRTKNSSMFHGALCAFQ</sequence>
<comment type="caution">
    <text evidence="2">The sequence shown here is derived from an EMBL/GenBank/DDBJ whole genome shotgun (WGS) entry which is preliminary data.</text>
</comment>
<dbReference type="InterPro" id="IPR012337">
    <property type="entry name" value="RNaseH-like_sf"/>
</dbReference>
<reference evidence="2 3" key="1">
    <citation type="submission" date="2024-02" db="EMBL/GenBank/DDBJ databases">
        <authorList>
            <person name="Vignale AGUSTIN F."/>
            <person name="Sosa J E."/>
            <person name="Modenutti C."/>
        </authorList>
    </citation>
    <scope>NUCLEOTIDE SEQUENCE [LARGE SCALE GENOMIC DNA]</scope>
</reference>
<feature type="compositionally biased region" description="Basic and acidic residues" evidence="1">
    <location>
        <begin position="59"/>
        <end position="69"/>
    </location>
</feature>
<dbReference type="SUPFAM" id="SSF53098">
    <property type="entry name" value="Ribonuclease H-like"/>
    <property type="match status" value="1"/>
</dbReference>
<feature type="region of interest" description="Disordered" evidence="1">
    <location>
        <begin position="44"/>
        <end position="69"/>
    </location>
</feature>
<evidence type="ECO:0000256" key="1">
    <source>
        <dbReference type="SAM" id="MobiDB-lite"/>
    </source>
</evidence>
<dbReference type="AlphaFoldDB" id="A0ABC8SPV7"/>
<dbReference type="Proteomes" id="UP001642360">
    <property type="component" value="Unassembled WGS sequence"/>
</dbReference>